<sequence length="234" mass="26605">MSVLMRRENTLIIEPGSDISKIQIINFILLPNSKKHFEGPPLYMNAMFLLQSINTSLLICAESKKIVVPLKYCIDPHQTVNYWFKLNFIVASPFVVIYIAQCITTLKGFPIVASILGWISNMLVVYINLLEIIAAYQFQVTTRQISAKLKIVSLIQIILTVVNSLTLSTSNFWFAITDLINKIQQRYDESSILMIKNIVYCTGSIVQDILIIQLNIKISITISKSSEVYTEIYT</sequence>
<keyword evidence="1" id="KW-0472">Membrane</keyword>
<keyword evidence="1" id="KW-0812">Transmembrane</keyword>
<evidence type="ECO:0000256" key="1">
    <source>
        <dbReference type="SAM" id="Phobius"/>
    </source>
</evidence>
<feature type="transmembrane region" description="Helical" evidence="1">
    <location>
        <begin position="111"/>
        <end position="130"/>
    </location>
</feature>
<proteinExistence type="predicted"/>
<evidence type="ECO:0000313" key="2">
    <source>
        <dbReference type="EMBL" id="CAL5991843.1"/>
    </source>
</evidence>
<dbReference type="Proteomes" id="UP001642409">
    <property type="component" value="Unassembled WGS sequence"/>
</dbReference>
<dbReference type="EMBL" id="CAXDID020000028">
    <property type="protein sequence ID" value="CAL5991843.1"/>
    <property type="molecule type" value="Genomic_DNA"/>
</dbReference>
<feature type="transmembrane region" description="Helical" evidence="1">
    <location>
        <begin position="151"/>
        <end position="176"/>
    </location>
</feature>
<organism evidence="2 3">
    <name type="scientific">Hexamita inflata</name>
    <dbReference type="NCBI Taxonomy" id="28002"/>
    <lineage>
        <taxon>Eukaryota</taxon>
        <taxon>Metamonada</taxon>
        <taxon>Diplomonadida</taxon>
        <taxon>Hexamitidae</taxon>
        <taxon>Hexamitinae</taxon>
        <taxon>Hexamita</taxon>
    </lineage>
</organism>
<protein>
    <submittedName>
        <fullName evidence="2">Hypothetical_protein</fullName>
    </submittedName>
</protein>
<reference evidence="2 3" key="1">
    <citation type="submission" date="2024-07" db="EMBL/GenBank/DDBJ databases">
        <authorList>
            <person name="Akdeniz Z."/>
        </authorList>
    </citation>
    <scope>NUCLEOTIDE SEQUENCE [LARGE SCALE GENOMIC DNA]</scope>
</reference>
<accession>A0ABP1HFI1</accession>
<comment type="caution">
    <text evidence="2">The sequence shown here is derived from an EMBL/GenBank/DDBJ whole genome shotgun (WGS) entry which is preliminary data.</text>
</comment>
<feature type="transmembrane region" description="Helical" evidence="1">
    <location>
        <begin position="82"/>
        <end position="99"/>
    </location>
</feature>
<evidence type="ECO:0000313" key="3">
    <source>
        <dbReference type="Proteomes" id="UP001642409"/>
    </source>
</evidence>
<keyword evidence="3" id="KW-1185">Reference proteome</keyword>
<name>A0ABP1HFI1_9EUKA</name>
<gene>
    <name evidence="2" type="ORF">HINF_LOCUS12288</name>
</gene>
<keyword evidence="1" id="KW-1133">Transmembrane helix</keyword>